<dbReference type="GO" id="GO:0005615">
    <property type="term" value="C:extracellular space"/>
    <property type="evidence" value="ECO:0007669"/>
    <property type="project" value="TreeGrafter"/>
</dbReference>
<feature type="chain" id="PRO_5040307440" evidence="4">
    <location>
        <begin position="24"/>
        <end position="599"/>
    </location>
</feature>
<organism evidence="5 6">
    <name type="scientific">Chironomus riparius</name>
    <dbReference type="NCBI Taxonomy" id="315576"/>
    <lineage>
        <taxon>Eukaryota</taxon>
        <taxon>Metazoa</taxon>
        <taxon>Ecdysozoa</taxon>
        <taxon>Arthropoda</taxon>
        <taxon>Hexapoda</taxon>
        <taxon>Insecta</taxon>
        <taxon>Pterygota</taxon>
        <taxon>Neoptera</taxon>
        <taxon>Endopterygota</taxon>
        <taxon>Diptera</taxon>
        <taxon>Nematocera</taxon>
        <taxon>Chironomoidea</taxon>
        <taxon>Chironomidae</taxon>
        <taxon>Chironominae</taxon>
        <taxon>Chironomus</taxon>
    </lineage>
</organism>
<dbReference type="AlphaFoldDB" id="A0A9N9RLE2"/>
<evidence type="ECO:0000313" key="6">
    <source>
        <dbReference type="Proteomes" id="UP001153620"/>
    </source>
</evidence>
<dbReference type="PANTHER" id="PTHR45712:SF1">
    <property type="entry name" value="NEPHROCAN"/>
    <property type="match status" value="1"/>
</dbReference>
<keyword evidence="3" id="KW-1133">Transmembrane helix</keyword>
<dbReference type="Gene3D" id="3.80.10.10">
    <property type="entry name" value="Ribonuclease Inhibitor"/>
    <property type="match status" value="2"/>
</dbReference>
<sequence>MVTITKFQLSLLIFTILLSLNNASSLSKCPLDCYCDLDPTGRYYTECNEPNFSEFKDTDYDRKMEVIIIRDPKYPLTIGPVFSRFKKLETLKIVGANIPAIGERSFWGVTSLRSLDLSFNNITLINNENFYDQKNLVELNLASNKIGRVPSGSFSYLMNLRILNLADNSLKELLPRTFQGLSKLRYLDLSENPLNDFNPNVLRDVKDLRALKCRKCQLKNVNPTLYSLLRQLSELDFGENQLQHLDADEFKDLKYLKHIHLDSNQLSTIVSGLFSSQKGLEYLDLSRNRLRKIESQAFNNLSNLTYLDISYNKLPTLEPNDMCDLPKLHTLNISGNVQLNLFEMSAVLQNMSELRSLSIADITNLPSDIFETLNNLQSLNISGAGLGSNISRILQPMIMLKELDISRNFLTGFDEELVEKLLSIENVHFEHNKIICDVCSVGALVDRKLLMKWKYMPSCNQPDHLRHKPINRLIKENLVACYENLILDGGNDAASTSYKILHESQINLIAFMGASIFVLLLLIIIISISICTRQRAHYYTREDGKGEQANSEKCLEGSLLPGTEINFKFPLDDDNICTVDEICLPQPPSKYLSSSMRSS</sequence>
<keyword evidence="3" id="KW-0812">Transmembrane</keyword>
<dbReference type="SMART" id="SM00365">
    <property type="entry name" value="LRR_SD22"/>
    <property type="match status" value="6"/>
</dbReference>
<dbReference type="InterPro" id="IPR001611">
    <property type="entry name" value="Leu-rich_rpt"/>
</dbReference>
<dbReference type="InterPro" id="IPR003591">
    <property type="entry name" value="Leu-rich_rpt_typical-subtyp"/>
</dbReference>
<protein>
    <submittedName>
        <fullName evidence="5">Uncharacterized protein</fullName>
    </submittedName>
</protein>
<keyword evidence="4" id="KW-0732">Signal</keyword>
<dbReference type="EMBL" id="OU895877">
    <property type="protein sequence ID" value="CAG9799050.1"/>
    <property type="molecule type" value="Genomic_DNA"/>
</dbReference>
<dbReference type="Pfam" id="PF13516">
    <property type="entry name" value="LRR_6"/>
    <property type="match status" value="1"/>
</dbReference>
<dbReference type="OrthoDB" id="546383at2759"/>
<dbReference type="InterPro" id="IPR050333">
    <property type="entry name" value="SLRP"/>
</dbReference>
<feature type="transmembrane region" description="Helical" evidence="3">
    <location>
        <begin position="508"/>
        <end position="531"/>
    </location>
</feature>
<accession>A0A9N9RLE2</accession>
<feature type="signal peptide" evidence="4">
    <location>
        <begin position="1"/>
        <end position="23"/>
    </location>
</feature>
<gene>
    <name evidence="5" type="ORF">CHIRRI_LOCUS2025</name>
</gene>
<dbReference type="InterPro" id="IPR032675">
    <property type="entry name" value="LRR_dom_sf"/>
</dbReference>
<dbReference type="Proteomes" id="UP001153620">
    <property type="component" value="Chromosome 1"/>
</dbReference>
<keyword evidence="6" id="KW-1185">Reference proteome</keyword>
<dbReference type="SMART" id="SM00369">
    <property type="entry name" value="LRR_TYP"/>
    <property type="match status" value="10"/>
</dbReference>
<dbReference type="PANTHER" id="PTHR45712">
    <property type="entry name" value="AGAP008170-PA"/>
    <property type="match status" value="1"/>
</dbReference>
<evidence type="ECO:0000256" key="4">
    <source>
        <dbReference type="SAM" id="SignalP"/>
    </source>
</evidence>
<keyword evidence="2" id="KW-0677">Repeat</keyword>
<evidence type="ECO:0000256" key="3">
    <source>
        <dbReference type="SAM" id="Phobius"/>
    </source>
</evidence>
<keyword evidence="3" id="KW-0472">Membrane</keyword>
<dbReference type="PRINTS" id="PR00019">
    <property type="entry name" value="LEURICHRPT"/>
</dbReference>
<name>A0A9N9RLE2_9DIPT</name>
<dbReference type="Pfam" id="PF13855">
    <property type="entry name" value="LRR_8"/>
    <property type="match status" value="2"/>
</dbReference>
<proteinExistence type="predicted"/>
<evidence type="ECO:0000256" key="2">
    <source>
        <dbReference type="ARBA" id="ARBA00022737"/>
    </source>
</evidence>
<keyword evidence="1" id="KW-0433">Leucine-rich repeat</keyword>
<dbReference type="PROSITE" id="PS51450">
    <property type="entry name" value="LRR"/>
    <property type="match status" value="4"/>
</dbReference>
<evidence type="ECO:0000256" key="1">
    <source>
        <dbReference type="ARBA" id="ARBA00022614"/>
    </source>
</evidence>
<reference evidence="5" key="2">
    <citation type="submission" date="2022-10" db="EMBL/GenBank/DDBJ databases">
        <authorList>
            <consortium name="ENA_rothamsted_submissions"/>
            <consortium name="culmorum"/>
            <person name="King R."/>
        </authorList>
    </citation>
    <scope>NUCLEOTIDE SEQUENCE</scope>
</reference>
<evidence type="ECO:0000313" key="5">
    <source>
        <dbReference type="EMBL" id="CAG9799050.1"/>
    </source>
</evidence>
<reference evidence="5" key="1">
    <citation type="submission" date="2022-01" db="EMBL/GenBank/DDBJ databases">
        <authorList>
            <person name="King R."/>
        </authorList>
    </citation>
    <scope>NUCLEOTIDE SEQUENCE</scope>
</reference>
<dbReference type="SUPFAM" id="SSF52058">
    <property type="entry name" value="L domain-like"/>
    <property type="match status" value="1"/>
</dbReference>